<dbReference type="Proteomes" id="UP000198546">
    <property type="component" value="Chromosome i"/>
</dbReference>
<reference evidence="1 2" key="1">
    <citation type="submission" date="2016-10" db="EMBL/GenBank/DDBJ databases">
        <authorList>
            <person name="de Groot N.N."/>
        </authorList>
    </citation>
    <scope>NUCLEOTIDE SEQUENCE [LARGE SCALE GENOMIC DNA]</scope>
    <source>
        <strain evidence="1 2">MON 2.2</strain>
    </source>
</reference>
<dbReference type="AlphaFoldDB" id="A0A1G7AMT6"/>
<keyword evidence="2" id="KW-1185">Reference proteome</keyword>
<protein>
    <recommendedName>
        <fullName evidence="3">Bacteriocin biosynthesis cyclodehydratase domain-containing protein</fullName>
    </recommendedName>
</protein>
<proteinExistence type="predicted"/>
<organism evidence="1 2">
    <name type="scientific">Auraticoccus monumenti</name>
    <dbReference type="NCBI Taxonomy" id="675864"/>
    <lineage>
        <taxon>Bacteria</taxon>
        <taxon>Bacillati</taxon>
        <taxon>Actinomycetota</taxon>
        <taxon>Actinomycetes</taxon>
        <taxon>Propionibacteriales</taxon>
        <taxon>Propionibacteriaceae</taxon>
        <taxon>Auraticoccus</taxon>
    </lineage>
</organism>
<accession>A0A1G7AMT6</accession>
<dbReference type="EMBL" id="LT629688">
    <property type="protein sequence ID" value="SDE16234.1"/>
    <property type="molecule type" value="Genomic_DNA"/>
</dbReference>
<dbReference type="SUPFAM" id="SSF51735">
    <property type="entry name" value="NAD(P)-binding Rossmann-fold domains"/>
    <property type="match status" value="1"/>
</dbReference>
<evidence type="ECO:0000313" key="2">
    <source>
        <dbReference type="Proteomes" id="UP000198546"/>
    </source>
</evidence>
<name>A0A1G7AMT6_9ACTN</name>
<gene>
    <name evidence="1" type="ORF">SAMN04489747_2677</name>
</gene>
<sequence>MVDRGDGDAQVGAGPNALVLRGTGAALLRLLGTLDGTRSLAQLEQEHVGAGEAVTLLAVHGLLTAPAPPLPPVLLLGAGRLGRACATALAAAGVPLLLCDPDPPLPGLYPGPPQPTAAAALRLLLQSGGARGGRHPGPGPVLGMVAHWSESTVRPTLAVLAQDRCEPDRGITDTLLRRDVAHLLVRPLDGGALVGPLVLPGRSCCTRCTDLYRASRDPAWPQVLAQLIRRRGGLDPAAARWAAATALPSVLAALRGTEPDLVDHTCELRVPRWTSRLRRWPAHPDCGCDLARLGA</sequence>
<evidence type="ECO:0000313" key="1">
    <source>
        <dbReference type="EMBL" id="SDE16234.1"/>
    </source>
</evidence>
<dbReference type="STRING" id="675864.SAMN04489747_2677"/>
<dbReference type="InterPro" id="IPR036291">
    <property type="entry name" value="NAD(P)-bd_dom_sf"/>
</dbReference>
<dbReference type="Gene3D" id="3.40.50.720">
    <property type="entry name" value="NAD(P)-binding Rossmann-like Domain"/>
    <property type="match status" value="1"/>
</dbReference>
<evidence type="ECO:0008006" key="3">
    <source>
        <dbReference type="Google" id="ProtNLM"/>
    </source>
</evidence>